<keyword evidence="4" id="KW-1185">Reference proteome</keyword>
<feature type="region of interest" description="Disordered" evidence="1">
    <location>
        <begin position="93"/>
        <end position="195"/>
    </location>
</feature>
<feature type="domain" description="BZIP" evidence="2">
    <location>
        <begin position="25"/>
        <end position="39"/>
    </location>
</feature>
<dbReference type="EMBL" id="CALLCH030000017">
    <property type="protein sequence ID" value="CAI4217867.1"/>
    <property type="molecule type" value="Genomic_DNA"/>
</dbReference>
<dbReference type="OrthoDB" id="2247093at2759"/>
<dbReference type="InterPro" id="IPR046347">
    <property type="entry name" value="bZIP_sf"/>
</dbReference>
<evidence type="ECO:0000313" key="3">
    <source>
        <dbReference type="EMBL" id="CAI4217867.1"/>
    </source>
</evidence>
<organism evidence="3 4">
    <name type="scientific">Parascedosporium putredinis</name>
    <dbReference type="NCBI Taxonomy" id="1442378"/>
    <lineage>
        <taxon>Eukaryota</taxon>
        <taxon>Fungi</taxon>
        <taxon>Dikarya</taxon>
        <taxon>Ascomycota</taxon>
        <taxon>Pezizomycotina</taxon>
        <taxon>Sordariomycetes</taxon>
        <taxon>Hypocreomycetidae</taxon>
        <taxon>Microascales</taxon>
        <taxon>Microascaceae</taxon>
        <taxon>Parascedosporium</taxon>
    </lineage>
</organism>
<evidence type="ECO:0000313" key="4">
    <source>
        <dbReference type="Proteomes" id="UP000838763"/>
    </source>
</evidence>
<sequence length="195" mass="21789">MNPPGGERYLVEINTQIASKQADEKRQRNAGASARFRQRRKQQALEDKNKIMQLEEEKRALEARLQESMHHRDFYKNERNRLRDIVLRTPGISESALTGPRSPPTSNFSLGGFPDQAQMSRAGPPPNMPTSHGYASSETSSIERPTRRRRTDQTPDTGALTATYAHQPPGTRPSPDRGAFVRAAPFPASIGVVDR</sequence>
<dbReference type="Gene3D" id="1.20.5.170">
    <property type="match status" value="1"/>
</dbReference>
<dbReference type="InterPro" id="IPR004827">
    <property type="entry name" value="bZIP"/>
</dbReference>
<feature type="region of interest" description="Disordered" evidence="1">
    <location>
        <begin position="17"/>
        <end position="48"/>
    </location>
</feature>
<protein>
    <recommendedName>
        <fullName evidence="2">BZIP domain-containing protein</fullName>
    </recommendedName>
</protein>
<comment type="caution">
    <text evidence="3">The sequence shown here is derived from an EMBL/GenBank/DDBJ whole genome shotgun (WGS) entry which is preliminary data.</text>
</comment>
<dbReference type="Proteomes" id="UP000838763">
    <property type="component" value="Unassembled WGS sequence"/>
</dbReference>
<dbReference type="Pfam" id="PF07716">
    <property type="entry name" value="bZIP_2"/>
    <property type="match status" value="1"/>
</dbReference>
<dbReference type="AlphaFoldDB" id="A0A9P1H6W5"/>
<proteinExistence type="predicted"/>
<evidence type="ECO:0000259" key="2">
    <source>
        <dbReference type="PROSITE" id="PS00036"/>
    </source>
</evidence>
<accession>A0A9P1H6W5</accession>
<dbReference type="GO" id="GO:0003700">
    <property type="term" value="F:DNA-binding transcription factor activity"/>
    <property type="evidence" value="ECO:0007669"/>
    <property type="project" value="InterPro"/>
</dbReference>
<dbReference type="CDD" id="cd14705">
    <property type="entry name" value="bZIP_Zip1"/>
    <property type="match status" value="1"/>
</dbReference>
<dbReference type="PROSITE" id="PS00036">
    <property type="entry name" value="BZIP_BASIC"/>
    <property type="match status" value="1"/>
</dbReference>
<evidence type="ECO:0000256" key="1">
    <source>
        <dbReference type="SAM" id="MobiDB-lite"/>
    </source>
</evidence>
<gene>
    <name evidence="3" type="ORF">PPNO1_LOCUS7467</name>
</gene>
<dbReference type="SUPFAM" id="SSF57959">
    <property type="entry name" value="Leucine zipper domain"/>
    <property type="match status" value="1"/>
</dbReference>
<name>A0A9P1H6W5_9PEZI</name>
<reference evidence="3" key="1">
    <citation type="submission" date="2022-11" db="EMBL/GenBank/DDBJ databases">
        <authorList>
            <person name="Scott C."/>
            <person name="Bruce N."/>
        </authorList>
    </citation>
    <scope>NUCLEOTIDE SEQUENCE</scope>
</reference>